<evidence type="ECO:0000256" key="1">
    <source>
        <dbReference type="SAM" id="MobiDB-lite"/>
    </source>
</evidence>
<evidence type="ECO:0000313" key="3">
    <source>
        <dbReference type="EMBL" id="KAJ2894907.1"/>
    </source>
</evidence>
<keyword evidence="4" id="KW-1185">Reference proteome</keyword>
<comment type="caution">
    <text evidence="3">The sequence shown here is derived from an EMBL/GenBank/DDBJ whole genome shotgun (WGS) entry which is preliminary data.</text>
</comment>
<dbReference type="Proteomes" id="UP001201980">
    <property type="component" value="Unassembled WGS sequence"/>
</dbReference>
<proteinExistence type="predicted"/>
<accession>A0AAD5WPE5</accession>
<protein>
    <recommendedName>
        <fullName evidence="2">Trafficking protein particle complex II-specific subunit 65 IgD3 domain-containing protein</fullName>
    </recommendedName>
</protein>
<dbReference type="PANTHER" id="PTHR28159:SF1">
    <property type="entry name" value="TRAFFICKING PROTEIN PARTICLE COMPLEX II-SPECIFIC SUBUNIT 65"/>
    <property type="match status" value="1"/>
</dbReference>
<dbReference type="GO" id="GO:0005802">
    <property type="term" value="C:trans-Golgi network"/>
    <property type="evidence" value="ECO:0007669"/>
    <property type="project" value="TreeGrafter"/>
</dbReference>
<organism evidence="3 4">
    <name type="scientific">Zalerion maritima</name>
    <dbReference type="NCBI Taxonomy" id="339359"/>
    <lineage>
        <taxon>Eukaryota</taxon>
        <taxon>Fungi</taxon>
        <taxon>Dikarya</taxon>
        <taxon>Ascomycota</taxon>
        <taxon>Pezizomycotina</taxon>
        <taxon>Sordariomycetes</taxon>
        <taxon>Lulworthiomycetidae</taxon>
        <taxon>Lulworthiales</taxon>
        <taxon>Lulworthiaceae</taxon>
        <taxon>Zalerion</taxon>
    </lineage>
</organism>
<name>A0AAD5WPE5_9PEZI</name>
<feature type="compositionally biased region" description="Acidic residues" evidence="1">
    <location>
        <begin position="125"/>
        <end position="149"/>
    </location>
</feature>
<dbReference type="AlphaFoldDB" id="A0AAD5WPE5"/>
<sequence length="618" mass="67593">MATDTSDEDFLQSTSIAYLIPSHTNFNTEKKVRQAAEAHKPFTEAVDQRTSLFFDETVDVYILLRARHTNEKTLRSYLPRLSLGLEAQVICTQLPERDGPPPSEVIYQGVPDGLEDPYIFVYPVDDEDEEDKDNESGEQDEEGDDEEVDANSRTKDCICAVWKLGVFMARPRIRLQNPSAVFCVSAELQPPMETVTTRDGYLPSGQAAGMNLLESFSNDPALGGIRPRLSALRVSRVAPLTGERNEVMPIRTQKNRSLRIYPAVHTRVRFARPNTTPPSPAIVALLEVDFTPYFDCEIALEKITLSVADGIVEDLNDDCDMMALPLSCVAHDHVTFLYRLTPTDLESSSKQLMKDLQINIDATALVWPKVCYPKLSMSWTTALDFTMPVNPSFGTAAPAIQRSHRPGQLSISGGGDISSMKSPSVTRPDAIPTLEAAARSEAAAATAPPDIGIAVTLTGPKKPVHIGDVFVWDVFVVNHTPIQPGPGTATNQAPRKLTMSAIPKRRRTEVRVTRPPSMTAPSGKFGKKDVLADAVLDENVVHAMQRGSLVDAPEVVCLSADTRVGPLAPGACHVAELRFLALKDGIVGVEALRVIDLVSNEHVDVYDLPITVVQKKNI</sequence>
<feature type="region of interest" description="Disordered" evidence="1">
    <location>
        <begin position="125"/>
        <end position="150"/>
    </location>
</feature>
<feature type="region of interest" description="Disordered" evidence="1">
    <location>
        <begin position="405"/>
        <end position="426"/>
    </location>
</feature>
<dbReference type="GO" id="GO:0006891">
    <property type="term" value="P:intra-Golgi vesicle-mediated transport"/>
    <property type="evidence" value="ECO:0007669"/>
    <property type="project" value="InterPro"/>
</dbReference>
<dbReference type="InterPro" id="IPR055420">
    <property type="entry name" value="IgD3_Trs65"/>
</dbReference>
<evidence type="ECO:0000259" key="2">
    <source>
        <dbReference type="Pfam" id="PF12735"/>
    </source>
</evidence>
<dbReference type="Pfam" id="PF12735">
    <property type="entry name" value="IgD3_Trs65"/>
    <property type="match status" value="1"/>
</dbReference>
<dbReference type="PANTHER" id="PTHR28159">
    <property type="entry name" value="TRAFFICKING PROTEIN PARTICLE COMPLEX II-SPECIFIC SUBUNIT 65"/>
    <property type="match status" value="1"/>
</dbReference>
<dbReference type="GO" id="GO:1990071">
    <property type="term" value="C:TRAPPII protein complex"/>
    <property type="evidence" value="ECO:0007669"/>
    <property type="project" value="InterPro"/>
</dbReference>
<gene>
    <name evidence="3" type="ORF">MKZ38_007104</name>
</gene>
<dbReference type="EMBL" id="JAKWBI020000447">
    <property type="protein sequence ID" value="KAJ2894907.1"/>
    <property type="molecule type" value="Genomic_DNA"/>
</dbReference>
<evidence type="ECO:0000313" key="4">
    <source>
        <dbReference type="Proteomes" id="UP001201980"/>
    </source>
</evidence>
<reference evidence="3" key="1">
    <citation type="submission" date="2022-07" db="EMBL/GenBank/DDBJ databases">
        <title>Draft genome sequence of Zalerion maritima ATCC 34329, a (micro)plastics degrading marine fungus.</title>
        <authorList>
            <person name="Paco A."/>
            <person name="Goncalves M.F.M."/>
            <person name="Rocha-Santos T.A.P."/>
            <person name="Alves A."/>
        </authorList>
    </citation>
    <scope>NUCLEOTIDE SEQUENCE</scope>
    <source>
        <strain evidence="3">ATCC 34329</strain>
    </source>
</reference>
<feature type="domain" description="Trafficking protein particle complex II-specific subunit 65 IgD3" evidence="2">
    <location>
        <begin position="427"/>
        <end position="613"/>
    </location>
</feature>
<dbReference type="InterPro" id="IPR024662">
    <property type="entry name" value="Trs65"/>
</dbReference>